<feature type="compositionally biased region" description="Polar residues" evidence="1">
    <location>
        <begin position="105"/>
        <end position="115"/>
    </location>
</feature>
<comment type="caution">
    <text evidence="2">The sequence shown here is derived from an EMBL/GenBank/DDBJ whole genome shotgun (WGS) entry which is preliminary data.</text>
</comment>
<feature type="compositionally biased region" description="Basic residues" evidence="1">
    <location>
        <begin position="40"/>
        <end position="50"/>
    </location>
</feature>
<keyword evidence="3" id="KW-1185">Reference proteome</keyword>
<protein>
    <submittedName>
        <fullName evidence="2">Uncharacterized protein</fullName>
    </submittedName>
</protein>
<accession>X6NH91</accession>
<evidence type="ECO:0000313" key="3">
    <source>
        <dbReference type="Proteomes" id="UP000023152"/>
    </source>
</evidence>
<proteinExistence type="predicted"/>
<feature type="compositionally biased region" description="Basic and acidic residues" evidence="1">
    <location>
        <begin position="233"/>
        <end position="243"/>
    </location>
</feature>
<feature type="compositionally biased region" description="Basic residues" evidence="1">
    <location>
        <begin position="162"/>
        <end position="175"/>
    </location>
</feature>
<evidence type="ECO:0000313" key="2">
    <source>
        <dbReference type="EMBL" id="ETO25263.1"/>
    </source>
</evidence>
<feature type="compositionally biased region" description="Low complexity" evidence="1">
    <location>
        <begin position="203"/>
        <end position="225"/>
    </location>
</feature>
<dbReference type="EMBL" id="ASPP01008664">
    <property type="protein sequence ID" value="ETO25263.1"/>
    <property type="molecule type" value="Genomic_DNA"/>
</dbReference>
<reference evidence="2 3" key="1">
    <citation type="journal article" date="2013" name="Curr. Biol.">
        <title>The Genome of the Foraminiferan Reticulomyxa filosa.</title>
        <authorList>
            <person name="Glockner G."/>
            <person name="Hulsmann N."/>
            <person name="Schleicher M."/>
            <person name="Noegel A.A."/>
            <person name="Eichinger L."/>
            <person name="Gallinger C."/>
            <person name="Pawlowski J."/>
            <person name="Sierra R."/>
            <person name="Euteneuer U."/>
            <person name="Pillet L."/>
            <person name="Moustafa A."/>
            <person name="Platzer M."/>
            <person name="Groth M."/>
            <person name="Szafranski K."/>
            <person name="Schliwa M."/>
        </authorList>
    </citation>
    <scope>NUCLEOTIDE SEQUENCE [LARGE SCALE GENOMIC DNA]</scope>
</reference>
<name>X6NH91_RETFI</name>
<feature type="compositionally biased region" description="Basic and acidic residues" evidence="1">
    <location>
        <begin position="21"/>
        <end position="31"/>
    </location>
</feature>
<sequence>MESQPLAKAGLHKSTTSTAKIEARANSDLTKESLNTAMKSKPKPKTKPKRKEVNTPEGTTLRKTKKRQRDYDYEPKSKQNQHRGKGKDIKPLSNFAHPHEVVSARTPTNDSTGQASPKKAKALGTSAKVGQKTVGTKPQRPSRKDSGGRSRIGTPTRSSVQTKRKTKPQKKKKNPTTKQTTTGIITNTSNNQTTAIPQATAKTSSSTTTTISNVNANLNSHNVNHTQKSKSIVKQDRRSKDKN</sequence>
<organism evidence="2 3">
    <name type="scientific">Reticulomyxa filosa</name>
    <dbReference type="NCBI Taxonomy" id="46433"/>
    <lineage>
        <taxon>Eukaryota</taxon>
        <taxon>Sar</taxon>
        <taxon>Rhizaria</taxon>
        <taxon>Retaria</taxon>
        <taxon>Foraminifera</taxon>
        <taxon>Monothalamids</taxon>
        <taxon>Reticulomyxidae</taxon>
        <taxon>Reticulomyxa</taxon>
    </lineage>
</organism>
<dbReference type="AlphaFoldDB" id="X6NH91"/>
<dbReference type="Proteomes" id="UP000023152">
    <property type="component" value="Unassembled WGS sequence"/>
</dbReference>
<gene>
    <name evidence="2" type="ORF">RFI_11874</name>
</gene>
<feature type="region of interest" description="Disordered" evidence="1">
    <location>
        <begin position="1"/>
        <end position="243"/>
    </location>
</feature>
<evidence type="ECO:0000256" key="1">
    <source>
        <dbReference type="SAM" id="MobiDB-lite"/>
    </source>
</evidence>
<feature type="compositionally biased region" description="Low complexity" evidence="1">
    <location>
        <begin position="176"/>
        <end position="194"/>
    </location>
</feature>